<evidence type="ECO:0000313" key="6">
    <source>
        <dbReference type="Proteomes" id="UP000007013"/>
    </source>
</evidence>
<dbReference type="GO" id="GO:0004385">
    <property type="term" value="F:GMP kinase activity"/>
    <property type="evidence" value="ECO:0007669"/>
    <property type="project" value="UniProtKB-EC"/>
</dbReference>
<dbReference type="InterPro" id="IPR027417">
    <property type="entry name" value="P-loop_NTPase"/>
</dbReference>
<evidence type="ECO:0000256" key="1">
    <source>
        <dbReference type="ARBA" id="ARBA00005790"/>
    </source>
</evidence>
<dbReference type="PANTHER" id="PTHR23117">
    <property type="entry name" value="GUANYLATE KINASE-RELATED"/>
    <property type="match status" value="1"/>
</dbReference>
<dbReference type="OrthoDB" id="9808150at2"/>
<proteinExistence type="inferred from homology"/>
<dbReference type="GO" id="GO:0005829">
    <property type="term" value="C:cytosol"/>
    <property type="evidence" value="ECO:0007669"/>
    <property type="project" value="TreeGrafter"/>
</dbReference>
<dbReference type="RefSeq" id="WP_012373619.1">
    <property type="nucleotide sequence ID" value="NC_010571.1"/>
</dbReference>
<dbReference type="AlphaFoldDB" id="B1ZVI4"/>
<feature type="domain" description="Guanylate kinase-like" evidence="4">
    <location>
        <begin position="20"/>
        <end position="211"/>
    </location>
</feature>
<dbReference type="Gene3D" id="3.40.50.300">
    <property type="entry name" value="P-loop containing nucleotide triphosphate hydrolases"/>
    <property type="match status" value="1"/>
</dbReference>
<dbReference type="EC" id="2.7.4.8" evidence="5"/>
<gene>
    <name evidence="5" type="ordered locus">Oter_0793</name>
</gene>
<protein>
    <submittedName>
        <fullName evidence="5">Guanylate kinase</fullName>
        <ecNumber evidence="5">2.7.4.8</ecNumber>
    </submittedName>
</protein>
<keyword evidence="2 5" id="KW-0808">Transferase</keyword>
<dbReference type="PROSITE" id="PS50052">
    <property type="entry name" value="GUANYLATE_KINASE_2"/>
    <property type="match status" value="1"/>
</dbReference>
<accession>B1ZVI4</accession>
<evidence type="ECO:0000256" key="3">
    <source>
        <dbReference type="ARBA" id="ARBA00022777"/>
    </source>
</evidence>
<dbReference type="PANTHER" id="PTHR23117:SF13">
    <property type="entry name" value="GUANYLATE KINASE"/>
    <property type="match status" value="1"/>
</dbReference>
<dbReference type="EMBL" id="CP001032">
    <property type="protein sequence ID" value="ACB74081.1"/>
    <property type="molecule type" value="Genomic_DNA"/>
</dbReference>
<dbReference type="KEGG" id="ote:Oter_0793"/>
<evidence type="ECO:0000256" key="2">
    <source>
        <dbReference type="ARBA" id="ARBA00022679"/>
    </source>
</evidence>
<evidence type="ECO:0000313" key="5">
    <source>
        <dbReference type="EMBL" id="ACB74081.1"/>
    </source>
</evidence>
<evidence type="ECO:0000259" key="4">
    <source>
        <dbReference type="PROSITE" id="PS50052"/>
    </source>
</evidence>
<dbReference type="InterPro" id="IPR008145">
    <property type="entry name" value="GK/Ca_channel_bsu"/>
</dbReference>
<comment type="similarity">
    <text evidence="1">Belongs to the guanylate kinase family.</text>
</comment>
<dbReference type="SUPFAM" id="SSF52540">
    <property type="entry name" value="P-loop containing nucleoside triphosphate hydrolases"/>
    <property type="match status" value="1"/>
</dbReference>
<reference evidence="5 6" key="1">
    <citation type="journal article" date="2011" name="J. Bacteriol.">
        <title>Genome sequence of the verrucomicrobium Opitutus terrae PB90-1, an abundant inhabitant of rice paddy soil ecosystems.</title>
        <authorList>
            <person name="van Passel M.W."/>
            <person name="Kant R."/>
            <person name="Palva A."/>
            <person name="Copeland A."/>
            <person name="Lucas S."/>
            <person name="Lapidus A."/>
            <person name="Glavina del Rio T."/>
            <person name="Pitluck S."/>
            <person name="Goltsman E."/>
            <person name="Clum A."/>
            <person name="Sun H."/>
            <person name="Schmutz J."/>
            <person name="Larimer F.W."/>
            <person name="Land M.L."/>
            <person name="Hauser L."/>
            <person name="Kyrpides N."/>
            <person name="Mikhailova N."/>
            <person name="Richardson P.P."/>
            <person name="Janssen P.H."/>
            <person name="de Vos W.M."/>
            <person name="Smidt H."/>
        </authorList>
    </citation>
    <scope>NUCLEOTIDE SEQUENCE [LARGE SCALE GENOMIC DNA]</scope>
    <source>
        <strain evidence="6">DSM 11246 / JCM 15787 / PB90-1</strain>
    </source>
</reference>
<name>B1ZVI4_OPITP</name>
<dbReference type="CDD" id="cd00071">
    <property type="entry name" value="GMPK"/>
    <property type="match status" value="1"/>
</dbReference>
<keyword evidence="3 5" id="KW-0418">Kinase</keyword>
<dbReference type="eggNOG" id="COG0194">
    <property type="taxonomic scope" value="Bacteria"/>
</dbReference>
<dbReference type="HOGENOM" id="CLU_001715_1_2_0"/>
<dbReference type="STRING" id="452637.Oter_0793"/>
<dbReference type="InterPro" id="IPR008144">
    <property type="entry name" value="Guanylate_kin-like_dom"/>
</dbReference>
<dbReference type="Pfam" id="PF00625">
    <property type="entry name" value="Guanylate_kin"/>
    <property type="match status" value="1"/>
</dbReference>
<dbReference type="SMART" id="SM00072">
    <property type="entry name" value="GuKc"/>
    <property type="match status" value="1"/>
</dbReference>
<sequence length="220" mass="24365">MENVAGQSPQPGAHSLTPTAVLLVLAGPAGSGKSTLCDRLVLEDPSFSRVITTTTRAPRPGEINGVHYHFFTPEEFDRRVAAGEFLEWAWVHGKPGAGVDRRYGTLKASVLEPLARGQNLVMSVDVQGVESFRQAARANPLLARHLVTVFILVDHDRLIARMRSRAQDNEAEIAGRMKTAERELKEAHKFDFRIESKTRDEDFATLRSILEQARARVAAK</sequence>
<organism evidence="5 6">
    <name type="scientific">Opitutus terrae (strain DSM 11246 / JCM 15787 / PB90-1)</name>
    <dbReference type="NCBI Taxonomy" id="452637"/>
    <lineage>
        <taxon>Bacteria</taxon>
        <taxon>Pseudomonadati</taxon>
        <taxon>Verrucomicrobiota</taxon>
        <taxon>Opitutia</taxon>
        <taxon>Opitutales</taxon>
        <taxon>Opitutaceae</taxon>
        <taxon>Opitutus</taxon>
    </lineage>
</organism>
<dbReference type="Proteomes" id="UP000007013">
    <property type="component" value="Chromosome"/>
</dbReference>
<keyword evidence="6" id="KW-1185">Reference proteome</keyword>